<evidence type="ECO:0000256" key="9">
    <source>
        <dbReference type="ARBA" id="ARBA00023136"/>
    </source>
</evidence>
<evidence type="ECO:0000256" key="8">
    <source>
        <dbReference type="ARBA" id="ARBA00023098"/>
    </source>
</evidence>
<keyword evidence="10" id="KW-0594">Phospholipid biosynthesis</keyword>
<evidence type="ECO:0000256" key="11">
    <source>
        <dbReference type="ARBA" id="ARBA00023264"/>
    </source>
</evidence>
<protein>
    <recommendedName>
        <fullName evidence="12">Cardiolipin synthase</fullName>
        <ecNumber evidence="12">2.7.8.-</ecNumber>
    </recommendedName>
</protein>
<evidence type="ECO:0000256" key="10">
    <source>
        <dbReference type="ARBA" id="ARBA00023209"/>
    </source>
</evidence>
<dbReference type="OrthoDB" id="9762009at2"/>
<dbReference type="GO" id="GO:0005886">
    <property type="term" value="C:plasma membrane"/>
    <property type="evidence" value="ECO:0007669"/>
    <property type="project" value="UniProtKB-SubCell"/>
</dbReference>
<dbReference type="SUPFAM" id="SSF56024">
    <property type="entry name" value="Phospholipase D/nuclease"/>
    <property type="match status" value="2"/>
</dbReference>
<evidence type="ECO:0000256" key="12">
    <source>
        <dbReference type="NCBIfam" id="TIGR04265"/>
    </source>
</evidence>
<dbReference type="AlphaFoldDB" id="A0A5J6PUK5"/>
<evidence type="ECO:0000256" key="3">
    <source>
        <dbReference type="ARBA" id="ARBA00022516"/>
    </source>
</evidence>
<dbReference type="PANTHER" id="PTHR21248">
    <property type="entry name" value="CARDIOLIPIN SYNTHASE"/>
    <property type="match status" value="1"/>
</dbReference>
<dbReference type="InterPro" id="IPR022924">
    <property type="entry name" value="Cardiolipin_synthase"/>
</dbReference>
<feature type="transmembrane region" description="Helical" evidence="13">
    <location>
        <begin position="36"/>
        <end position="57"/>
    </location>
</feature>
<evidence type="ECO:0000256" key="13">
    <source>
        <dbReference type="SAM" id="Phobius"/>
    </source>
</evidence>
<keyword evidence="3" id="KW-0444">Lipid biosynthesis</keyword>
<proteinExistence type="predicted"/>
<dbReference type="Proteomes" id="UP000325713">
    <property type="component" value="Chromosome"/>
</dbReference>
<dbReference type="InterPro" id="IPR001736">
    <property type="entry name" value="PLipase_D/transphosphatidylase"/>
</dbReference>
<keyword evidence="8" id="KW-0443">Lipid metabolism</keyword>
<feature type="transmembrane region" description="Helical" evidence="13">
    <location>
        <begin position="6"/>
        <end position="24"/>
    </location>
</feature>
<dbReference type="SMART" id="SM00155">
    <property type="entry name" value="PLDc"/>
    <property type="match status" value="2"/>
</dbReference>
<keyword evidence="7 13" id="KW-1133">Transmembrane helix</keyword>
<dbReference type="Pfam" id="PF13091">
    <property type="entry name" value="PLDc_2"/>
    <property type="match status" value="2"/>
</dbReference>
<feature type="domain" description="PLD phosphodiesterase" evidence="14">
    <location>
        <begin position="408"/>
        <end position="435"/>
    </location>
</feature>
<evidence type="ECO:0000259" key="14">
    <source>
        <dbReference type="PROSITE" id="PS50035"/>
    </source>
</evidence>
<dbReference type="PANTHER" id="PTHR21248:SF22">
    <property type="entry name" value="PHOSPHOLIPASE D"/>
    <property type="match status" value="1"/>
</dbReference>
<comment type="subcellular location">
    <subcellularLocation>
        <location evidence="1">Cell membrane</location>
        <topology evidence="1">Multi-pass membrane protein</topology>
    </subcellularLocation>
</comment>
<keyword evidence="5 13" id="KW-0812">Transmembrane</keyword>
<dbReference type="CDD" id="cd09158">
    <property type="entry name" value="PLDc_EcCLS_like_2"/>
    <property type="match status" value="1"/>
</dbReference>
<dbReference type="EC" id="2.7.8.-" evidence="12"/>
<feature type="domain" description="PLD phosphodiesterase" evidence="14">
    <location>
        <begin position="219"/>
        <end position="246"/>
    </location>
</feature>
<dbReference type="NCBIfam" id="TIGR04265">
    <property type="entry name" value="bac_cardiolipin"/>
    <property type="match status" value="1"/>
</dbReference>
<evidence type="ECO:0000256" key="2">
    <source>
        <dbReference type="ARBA" id="ARBA00022475"/>
    </source>
</evidence>
<accession>A0A5J6PUK5</accession>
<organism evidence="15 16">
    <name type="scientific">Neisseria zalophi</name>
    <dbReference type="NCBI Taxonomy" id="640030"/>
    <lineage>
        <taxon>Bacteria</taxon>
        <taxon>Pseudomonadati</taxon>
        <taxon>Pseudomonadota</taxon>
        <taxon>Betaproteobacteria</taxon>
        <taxon>Neisseriales</taxon>
        <taxon>Neisseriaceae</taxon>
        <taxon>Neisseria</taxon>
    </lineage>
</organism>
<dbReference type="GO" id="GO:0008808">
    <property type="term" value="F:cardiolipin synthase activity"/>
    <property type="evidence" value="ECO:0007669"/>
    <property type="project" value="UniProtKB-UniRule"/>
</dbReference>
<dbReference type="Pfam" id="PF13396">
    <property type="entry name" value="PLDc_N"/>
    <property type="match status" value="1"/>
</dbReference>
<keyword evidence="9 13" id="KW-0472">Membrane</keyword>
<dbReference type="EMBL" id="CP031700">
    <property type="protein sequence ID" value="QEY26438.1"/>
    <property type="molecule type" value="Genomic_DNA"/>
</dbReference>
<dbReference type="KEGG" id="nzl:D0T92_07775"/>
<evidence type="ECO:0000256" key="4">
    <source>
        <dbReference type="ARBA" id="ARBA00022679"/>
    </source>
</evidence>
<dbReference type="PROSITE" id="PS50035">
    <property type="entry name" value="PLD"/>
    <property type="match status" value="2"/>
</dbReference>
<evidence type="ECO:0000256" key="6">
    <source>
        <dbReference type="ARBA" id="ARBA00022737"/>
    </source>
</evidence>
<reference evidence="15 16" key="1">
    <citation type="submission" date="2018-08" db="EMBL/GenBank/DDBJ databases">
        <title>Neisseria zalophi ATCC BAA-2455 complete genome.</title>
        <authorList>
            <person name="Veseli I.A."/>
            <person name="Buttler R."/>
            <person name="Mascarenhas dos Santos A.C."/>
            <person name="Pombert J.-F."/>
        </authorList>
    </citation>
    <scope>NUCLEOTIDE SEQUENCE [LARGE SCALE GENOMIC DNA]</scope>
    <source>
        <strain evidence="15 16">ATCC BAA-2455</strain>
    </source>
</reference>
<dbReference type="InterPro" id="IPR027379">
    <property type="entry name" value="CLS_N"/>
</dbReference>
<keyword evidence="11" id="KW-1208">Phospholipid metabolism</keyword>
<evidence type="ECO:0000256" key="5">
    <source>
        <dbReference type="ARBA" id="ARBA00022692"/>
    </source>
</evidence>
<keyword evidence="2" id="KW-1003">Cell membrane</keyword>
<keyword evidence="4" id="KW-0808">Transferase</keyword>
<dbReference type="GO" id="GO:0032049">
    <property type="term" value="P:cardiolipin biosynthetic process"/>
    <property type="evidence" value="ECO:0007669"/>
    <property type="project" value="UniProtKB-UniRule"/>
</dbReference>
<sequence length="495" mass="55572">MNIEISWTQILIYLYTAVVLAFTVRVLYQQRNTGSAFAWLVILFAFPLLGVFAYLLLGEPRLGSARAKRSDEMNRFYSDFADQYLSDMGWDGTDKISPHYLGIAKVATDSVGLDVTQNNHMKLLSTTDEIVSAMLADIEAARKSCLLAFYIIDPQGKIKEVLNAVIEAAKRGVDCIILADAVGSHAFFKSEWIARLRAEGVEVHAALPVGPLRTLFTRSDLRNHRKLLIVDEKIGYTGSYNLVDPKFFKQNSGVGQWVDVMMRCTGPMVLEMAAVFYADVAVENDQNLTEVQHYLKRYIEDIHEIIPEPSQAQDIVAQVIPSAPSQTERIIYETIISAIYAATEKLVITSPYFVPDEPLLMALTTAAKRGVDVTLIVPAKVDSLMVRYASQAYYPVLLRAGVKIALFEGGLLHAKTMTVDDGYTLFGTVNMDMRSFFLNLEISLAIYDQNMTAEVSTLQQQYLAQSRYISIKKWQKRAKWWGLVENTVRLMSPLL</sequence>
<evidence type="ECO:0000256" key="7">
    <source>
        <dbReference type="ARBA" id="ARBA00022989"/>
    </source>
</evidence>
<name>A0A5J6PUK5_9NEIS</name>
<dbReference type="Gene3D" id="3.30.870.10">
    <property type="entry name" value="Endonuclease Chain A"/>
    <property type="match status" value="2"/>
</dbReference>
<gene>
    <name evidence="15" type="primary">cls</name>
    <name evidence="15" type="ORF">D0T92_07775</name>
</gene>
<dbReference type="RefSeq" id="WP_151051729.1">
    <property type="nucleotide sequence ID" value="NZ_CP031700.1"/>
</dbReference>
<evidence type="ECO:0000313" key="16">
    <source>
        <dbReference type="Proteomes" id="UP000325713"/>
    </source>
</evidence>
<keyword evidence="16" id="KW-1185">Reference proteome</keyword>
<evidence type="ECO:0000313" key="15">
    <source>
        <dbReference type="EMBL" id="QEY26438.1"/>
    </source>
</evidence>
<evidence type="ECO:0000256" key="1">
    <source>
        <dbReference type="ARBA" id="ARBA00004651"/>
    </source>
</evidence>
<keyword evidence="6" id="KW-0677">Repeat</keyword>
<dbReference type="InterPro" id="IPR025202">
    <property type="entry name" value="PLD-like_dom"/>
</dbReference>